<dbReference type="Proteomes" id="UP000239485">
    <property type="component" value="Unassembled WGS sequence"/>
</dbReference>
<sequence length="151" mass="14865">MRIQQSIERQAPAAGRRAGGHTPLRAAVRANVAFSATTGVLAVAGAPVFARHLGDVGEGALAGLGAALVLFAATVALLGWRSASARLGRVLAVLDAAWVAGSAVVLLVAGARFTTAGVLAVVGTSAAVGVLAVLEWRRSGGTAPARGPAPS</sequence>
<evidence type="ECO:0000313" key="3">
    <source>
        <dbReference type="EMBL" id="PPK95407.1"/>
    </source>
</evidence>
<feature type="region of interest" description="Disordered" evidence="1">
    <location>
        <begin position="1"/>
        <end position="20"/>
    </location>
</feature>
<feature type="transmembrane region" description="Helical" evidence="2">
    <location>
        <begin position="117"/>
        <end position="136"/>
    </location>
</feature>
<proteinExistence type="predicted"/>
<comment type="caution">
    <text evidence="3">The sequence shown here is derived from an EMBL/GenBank/DDBJ whole genome shotgun (WGS) entry which is preliminary data.</text>
</comment>
<gene>
    <name evidence="3" type="ORF">CLV92_106230</name>
</gene>
<evidence type="ECO:0000256" key="2">
    <source>
        <dbReference type="SAM" id="Phobius"/>
    </source>
</evidence>
<keyword evidence="4" id="KW-1185">Reference proteome</keyword>
<evidence type="ECO:0000256" key="1">
    <source>
        <dbReference type="SAM" id="MobiDB-lite"/>
    </source>
</evidence>
<accession>A0A2S6IME5</accession>
<keyword evidence="2" id="KW-1133">Transmembrane helix</keyword>
<dbReference type="AlphaFoldDB" id="A0A2S6IME5"/>
<feature type="transmembrane region" description="Helical" evidence="2">
    <location>
        <begin position="92"/>
        <end position="111"/>
    </location>
</feature>
<evidence type="ECO:0000313" key="4">
    <source>
        <dbReference type="Proteomes" id="UP000239485"/>
    </source>
</evidence>
<evidence type="ECO:0008006" key="5">
    <source>
        <dbReference type="Google" id="ProtNLM"/>
    </source>
</evidence>
<reference evidence="3 4" key="1">
    <citation type="submission" date="2018-02" db="EMBL/GenBank/DDBJ databases">
        <title>Genomic Encyclopedia of Archaeal and Bacterial Type Strains, Phase II (KMG-II): from individual species to whole genera.</title>
        <authorList>
            <person name="Goeker M."/>
        </authorList>
    </citation>
    <scope>NUCLEOTIDE SEQUENCE [LARGE SCALE GENOMIC DNA]</scope>
    <source>
        <strain evidence="3 4">DSM 22857</strain>
    </source>
</reference>
<dbReference type="EMBL" id="PTJD01000006">
    <property type="protein sequence ID" value="PPK95407.1"/>
    <property type="molecule type" value="Genomic_DNA"/>
</dbReference>
<keyword evidence="2" id="KW-0472">Membrane</keyword>
<organism evidence="3 4">
    <name type="scientific">Kineococcus xinjiangensis</name>
    <dbReference type="NCBI Taxonomy" id="512762"/>
    <lineage>
        <taxon>Bacteria</taxon>
        <taxon>Bacillati</taxon>
        <taxon>Actinomycetota</taxon>
        <taxon>Actinomycetes</taxon>
        <taxon>Kineosporiales</taxon>
        <taxon>Kineosporiaceae</taxon>
        <taxon>Kineococcus</taxon>
    </lineage>
</organism>
<dbReference type="RefSeq" id="WP_104432765.1">
    <property type="nucleotide sequence ID" value="NZ_PTJD01000006.1"/>
</dbReference>
<keyword evidence="2" id="KW-0812">Transmembrane</keyword>
<name>A0A2S6IME5_9ACTN</name>
<protein>
    <recommendedName>
        <fullName evidence="5">Integral membrane protein</fullName>
    </recommendedName>
</protein>
<feature type="transmembrane region" description="Helical" evidence="2">
    <location>
        <begin position="26"/>
        <end position="49"/>
    </location>
</feature>
<feature type="transmembrane region" description="Helical" evidence="2">
    <location>
        <begin position="61"/>
        <end position="80"/>
    </location>
</feature>